<sequence>MTPPRLSLPRVVLAGPQAGALLAALHAEAFPPGERWDAAAMEVLLAMPGTFAGVARCGAEEAGAEVPGGFVIGRVAADEAEILTLAVREGARRQGLGHALLAWLRTEAASHGARRLFLEVSAGNAAARALYRAAGFAEAGRRRAYYADGSDAFVLAAALDDPER</sequence>
<dbReference type="GO" id="GO:0016747">
    <property type="term" value="F:acyltransferase activity, transferring groups other than amino-acyl groups"/>
    <property type="evidence" value="ECO:0007669"/>
    <property type="project" value="InterPro"/>
</dbReference>
<dbReference type="AlphaFoldDB" id="A0A7W4JUC0"/>
<dbReference type="PANTHER" id="PTHR43420">
    <property type="entry name" value="ACETYLTRANSFERASE"/>
    <property type="match status" value="1"/>
</dbReference>
<evidence type="ECO:0000256" key="1">
    <source>
        <dbReference type="ARBA" id="ARBA00022679"/>
    </source>
</evidence>
<keyword evidence="1 4" id="KW-0808">Transferase</keyword>
<dbReference type="InterPro" id="IPR050680">
    <property type="entry name" value="YpeA/RimI_acetyltransf"/>
</dbReference>
<keyword evidence="5" id="KW-1185">Reference proteome</keyword>
<feature type="domain" description="N-acetyltransferase" evidence="3">
    <location>
        <begin position="9"/>
        <end position="160"/>
    </location>
</feature>
<organism evidence="4 5">
    <name type="scientific">Gluconacetobacter azotocaptans</name>
    <dbReference type="NCBI Taxonomy" id="142834"/>
    <lineage>
        <taxon>Bacteria</taxon>
        <taxon>Pseudomonadati</taxon>
        <taxon>Pseudomonadota</taxon>
        <taxon>Alphaproteobacteria</taxon>
        <taxon>Acetobacterales</taxon>
        <taxon>Acetobacteraceae</taxon>
        <taxon>Gluconacetobacter</taxon>
    </lineage>
</organism>
<dbReference type="PANTHER" id="PTHR43420:SF44">
    <property type="entry name" value="ACETYLTRANSFERASE YPEA"/>
    <property type="match status" value="1"/>
</dbReference>
<protein>
    <submittedName>
        <fullName evidence="4">GNAT family N-acetyltransferase</fullName>
    </submittedName>
</protein>
<dbReference type="Pfam" id="PF00583">
    <property type="entry name" value="Acetyltransf_1"/>
    <property type="match status" value="1"/>
</dbReference>
<dbReference type="Gene3D" id="3.40.630.30">
    <property type="match status" value="1"/>
</dbReference>
<evidence type="ECO:0000259" key="3">
    <source>
        <dbReference type="PROSITE" id="PS51186"/>
    </source>
</evidence>
<dbReference type="Proteomes" id="UP000555756">
    <property type="component" value="Unassembled WGS sequence"/>
</dbReference>
<dbReference type="SUPFAM" id="SSF55729">
    <property type="entry name" value="Acyl-CoA N-acyltransferases (Nat)"/>
    <property type="match status" value="1"/>
</dbReference>
<dbReference type="InterPro" id="IPR000182">
    <property type="entry name" value="GNAT_dom"/>
</dbReference>
<dbReference type="InterPro" id="IPR016181">
    <property type="entry name" value="Acyl_CoA_acyltransferase"/>
</dbReference>
<evidence type="ECO:0000313" key="5">
    <source>
        <dbReference type="Proteomes" id="UP000555756"/>
    </source>
</evidence>
<reference evidence="4 5" key="1">
    <citation type="submission" date="2020-04" db="EMBL/GenBank/DDBJ databases">
        <title>Description of novel Gluconacetobacter.</title>
        <authorList>
            <person name="Sombolestani A."/>
        </authorList>
    </citation>
    <scope>NUCLEOTIDE SEQUENCE [LARGE SCALE GENOMIC DNA]</scope>
    <source>
        <strain evidence="4 5">LMG 21311</strain>
    </source>
</reference>
<comment type="caution">
    <text evidence="4">The sequence shown here is derived from an EMBL/GenBank/DDBJ whole genome shotgun (WGS) entry which is preliminary data.</text>
</comment>
<proteinExistence type="predicted"/>
<keyword evidence="2" id="KW-0012">Acyltransferase</keyword>
<name>A0A7W4JUC0_9PROT</name>
<accession>A0A7W4JUC0</accession>
<dbReference type="CDD" id="cd04301">
    <property type="entry name" value="NAT_SF"/>
    <property type="match status" value="1"/>
</dbReference>
<evidence type="ECO:0000313" key="4">
    <source>
        <dbReference type="EMBL" id="MBB2191072.1"/>
    </source>
</evidence>
<dbReference type="EMBL" id="JABEQF010000012">
    <property type="protein sequence ID" value="MBB2191072.1"/>
    <property type="molecule type" value="Genomic_DNA"/>
</dbReference>
<dbReference type="PROSITE" id="PS51186">
    <property type="entry name" value="GNAT"/>
    <property type="match status" value="1"/>
</dbReference>
<evidence type="ECO:0000256" key="2">
    <source>
        <dbReference type="ARBA" id="ARBA00023315"/>
    </source>
</evidence>
<gene>
    <name evidence="4" type="ORF">HLH34_14060</name>
</gene>